<name>A0A6G8QB17_9ACTN</name>
<dbReference type="HAMAP" id="MF_01366">
    <property type="entry name" value="Ribosomal_uL13"/>
    <property type="match status" value="1"/>
</dbReference>
<dbReference type="InterPro" id="IPR036899">
    <property type="entry name" value="Ribosomal_uL13_sf"/>
</dbReference>
<protein>
    <recommendedName>
        <fullName evidence="4 5">Large ribosomal subunit protein uL13</fullName>
    </recommendedName>
</protein>
<comment type="subunit">
    <text evidence="5">Part of the 50S ribosomal subunit.</text>
</comment>
<dbReference type="InterPro" id="IPR005823">
    <property type="entry name" value="Ribosomal_uL13_bac-type"/>
</dbReference>
<dbReference type="PIRSF" id="PIRSF002181">
    <property type="entry name" value="Ribosomal_L13"/>
    <property type="match status" value="1"/>
</dbReference>
<dbReference type="PANTHER" id="PTHR11545">
    <property type="entry name" value="RIBOSOMAL PROTEIN L13"/>
    <property type="match status" value="1"/>
</dbReference>
<proteinExistence type="inferred from homology"/>
<comment type="similarity">
    <text evidence="1 5">Belongs to the universal ribosomal protein uL13 family.</text>
</comment>
<dbReference type="RefSeq" id="WP_166177095.1">
    <property type="nucleotide sequence ID" value="NZ_CP045119.1"/>
</dbReference>
<dbReference type="EMBL" id="CP045119">
    <property type="protein sequence ID" value="QIN83622.1"/>
    <property type="molecule type" value="Genomic_DNA"/>
</dbReference>
<sequence>MKSFMARPLEVERKWYVVDAEGKTLGRLSTEIARVLRGKHKAQYTPHVDVGDFVVVVNAEKVVVTGRKAEQKVYRRHSGYPGGMKETSYEQMLSRKPTEVLRKAVYGMMPKSRLSRQQFKKLKLYAGPEHPHGAQDPQTLEVG</sequence>
<evidence type="ECO:0000256" key="5">
    <source>
        <dbReference type="HAMAP-Rule" id="MF_01366"/>
    </source>
</evidence>
<dbReference type="PANTHER" id="PTHR11545:SF2">
    <property type="entry name" value="LARGE RIBOSOMAL SUBUNIT PROTEIN UL13M"/>
    <property type="match status" value="1"/>
</dbReference>
<dbReference type="NCBIfam" id="TIGR01066">
    <property type="entry name" value="rplM_bact"/>
    <property type="match status" value="1"/>
</dbReference>
<dbReference type="AlphaFoldDB" id="A0A6G8QB17"/>
<dbReference type="InterPro" id="IPR005822">
    <property type="entry name" value="Ribosomal_uL13"/>
</dbReference>
<dbReference type="GO" id="GO:0003729">
    <property type="term" value="F:mRNA binding"/>
    <property type="evidence" value="ECO:0007669"/>
    <property type="project" value="TreeGrafter"/>
</dbReference>
<keyword evidence="3 5" id="KW-0687">Ribonucleoprotein</keyword>
<accession>A0A6G8QB17</accession>
<evidence type="ECO:0000256" key="4">
    <source>
        <dbReference type="ARBA" id="ARBA00035201"/>
    </source>
</evidence>
<dbReference type="FunFam" id="3.90.1180.10:FF:000001">
    <property type="entry name" value="50S ribosomal protein L13"/>
    <property type="match status" value="1"/>
</dbReference>
<dbReference type="Gene3D" id="3.90.1180.10">
    <property type="entry name" value="Ribosomal protein L13"/>
    <property type="match status" value="1"/>
</dbReference>
<dbReference type="GO" id="GO:0022625">
    <property type="term" value="C:cytosolic large ribosomal subunit"/>
    <property type="evidence" value="ECO:0007669"/>
    <property type="project" value="TreeGrafter"/>
</dbReference>
<dbReference type="Proteomes" id="UP000501452">
    <property type="component" value="Chromosome"/>
</dbReference>
<evidence type="ECO:0000256" key="3">
    <source>
        <dbReference type="ARBA" id="ARBA00023274"/>
    </source>
</evidence>
<keyword evidence="2 5" id="KW-0689">Ribosomal protein</keyword>
<reference evidence="6 7" key="1">
    <citation type="submission" date="2019-10" db="EMBL/GenBank/DDBJ databases">
        <title>Rubrobacter sp nov SCSIO 52090 isolated from a deep-sea sediment in the South China Sea.</title>
        <authorList>
            <person name="Chen R.W."/>
        </authorList>
    </citation>
    <scope>NUCLEOTIDE SEQUENCE [LARGE SCALE GENOMIC DNA]</scope>
    <source>
        <strain evidence="6 7">SCSIO 52909</strain>
    </source>
</reference>
<dbReference type="GO" id="GO:0003735">
    <property type="term" value="F:structural constituent of ribosome"/>
    <property type="evidence" value="ECO:0007669"/>
    <property type="project" value="InterPro"/>
</dbReference>
<gene>
    <name evidence="5 6" type="primary">rplM</name>
    <name evidence="6" type="ORF">GBA63_13985</name>
</gene>
<evidence type="ECO:0000313" key="6">
    <source>
        <dbReference type="EMBL" id="QIN83622.1"/>
    </source>
</evidence>
<dbReference type="SUPFAM" id="SSF52161">
    <property type="entry name" value="Ribosomal protein L13"/>
    <property type="match status" value="1"/>
</dbReference>
<comment type="function">
    <text evidence="5">This protein is one of the early assembly proteins of the 50S ribosomal subunit, although it is not seen to bind rRNA by itself. It is important during the early stages of 50S assembly.</text>
</comment>
<evidence type="ECO:0000256" key="2">
    <source>
        <dbReference type="ARBA" id="ARBA00022980"/>
    </source>
</evidence>
<keyword evidence="7" id="KW-1185">Reference proteome</keyword>
<dbReference type="GO" id="GO:0006412">
    <property type="term" value="P:translation"/>
    <property type="evidence" value="ECO:0007669"/>
    <property type="project" value="UniProtKB-UniRule"/>
</dbReference>
<dbReference type="KEGG" id="rub:GBA63_13985"/>
<dbReference type="GO" id="GO:0017148">
    <property type="term" value="P:negative regulation of translation"/>
    <property type="evidence" value="ECO:0007669"/>
    <property type="project" value="TreeGrafter"/>
</dbReference>
<dbReference type="Pfam" id="PF00572">
    <property type="entry name" value="Ribosomal_L13"/>
    <property type="match status" value="1"/>
</dbReference>
<evidence type="ECO:0000256" key="1">
    <source>
        <dbReference type="ARBA" id="ARBA00006227"/>
    </source>
</evidence>
<dbReference type="CDD" id="cd00392">
    <property type="entry name" value="Ribosomal_L13"/>
    <property type="match status" value="1"/>
</dbReference>
<evidence type="ECO:0000313" key="7">
    <source>
        <dbReference type="Proteomes" id="UP000501452"/>
    </source>
</evidence>
<organism evidence="6 7">
    <name type="scientific">Rubrobacter tropicus</name>
    <dbReference type="NCBI Taxonomy" id="2653851"/>
    <lineage>
        <taxon>Bacteria</taxon>
        <taxon>Bacillati</taxon>
        <taxon>Actinomycetota</taxon>
        <taxon>Rubrobacteria</taxon>
        <taxon>Rubrobacterales</taxon>
        <taxon>Rubrobacteraceae</taxon>
        <taxon>Rubrobacter</taxon>
    </lineage>
</organism>